<evidence type="ECO:0000313" key="2">
    <source>
        <dbReference type="EMBL" id="RYJ38943.1"/>
    </source>
</evidence>
<protein>
    <submittedName>
        <fullName evidence="2">Uncharacterized protein</fullName>
    </submittedName>
</protein>
<dbReference type="EMBL" id="JUIV01000006">
    <property type="protein sequence ID" value="RYJ38943.1"/>
    <property type="molecule type" value="Genomic_DNA"/>
</dbReference>
<gene>
    <name evidence="2" type="ORF">NU08_2168</name>
</gene>
<comment type="caution">
    <text evidence="2">The sequence shown here is derived from an EMBL/GenBank/DDBJ whole genome shotgun (WGS) entry which is preliminary data.</text>
</comment>
<feature type="region of interest" description="Disordered" evidence="1">
    <location>
        <begin position="33"/>
        <end position="53"/>
    </location>
</feature>
<proteinExistence type="predicted"/>
<name>A0A444VZE3_9FLAO</name>
<feature type="compositionally biased region" description="Low complexity" evidence="1">
    <location>
        <begin position="33"/>
        <end position="45"/>
    </location>
</feature>
<dbReference type="Proteomes" id="UP000290433">
    <property type="component" value="Unassembled WGS sequence"/>
</dbReference>
<dbReference type="AlphaFoldDB" id="A0A444VZE3"/>
<sequence length="53" mass="5543">MSKNFTEYHNSDKNHEKIINTLVSNTCISAGTTSASQAAQGTASADCSTSGVY</sequence>
<accession>A0A444VZE3</accession>
<evidence type="ECO:0000256" key="1">
    <source>
        <dbReference type="SAM" id="MobiDB-lite"/>
    </source>
</evidence>
<evidence type="ECO:0000313" key="3">
    <source>
        <dbReference type="Proteomes" id="UP000290433"/>
    </source>
</evidence>
<organism evidence="2 3">
    <name type="scientific">Flavobacterium anhuiense</name>
    <dbReference type="NCBI Taxonomy" id="459526"/>
    <lineage>
        <taxon>Bacteria</taxon>
        <taxon>Pseudomonadati</taxon>
        <taxon>Bacteroidota</taxon>
        <taxon>Flavobacteriia</taxon>
        <taxon>Flavobacteriales</taxon>
        <taxon>Flavobacteriaceae</taxon>
        <taxon>Flavobacterium</taxon>
    </lineage>
</organism>
<reference evidence="2 3" key="1">
    <citation type="submission" date="2014-12" db="EMBL/GenBank/DDBJ databases">
        <title>Genome sequence of Flavobacterium anhuiense RCM74.</title>
        <authorList>
            <person name="Kim J.F."/>
            <person name="Song J.Y."/>
            <person name="Kwak M.-J."/>
            <person name="Lee S.-W."/>
        </authorList>
    </citation>
    <scope>NUCLEOTIDE SEQUENCE [LARGE SCALE GENOMIC DNA]</scope>
    <source>
        <strain evidence="2 3">RCM74</strain>
    </source>
</reference>